<evidence type="ECO:0000313" key="3">
    <source>
        <dbReference type="EMBL" id="NRT17996.1"/>
    </source>
</evidence>
<name>A0ABX2FLW7_9BACT</name>
<dbReference type="PANTHER" id="PTHR35580:SF1">
    <property type="entry name" value="PHYTASE-LIKE DOMAIN-CONTAINING PROTEIN"/>
    <property type="match status" value="1"/>
</dbReference>
<organism evidence="3 4">
    <name type="scientific">Hymenobacter caeli</name>
    <dbReference type="NCBI Taxonomy" id="2735894"/>
    <lineage>
        <taxon>Bacteria</taxon>
        <taxon>Pseudomonadati</taxon>
        <taxon>Bacteroidota</taxon>
        <taxon>Cytophagia</taxon>
        <taxon>Cytophagales</taxon>
        <taxon>Hymenobacteraceae</taxon>
        <taxon>Hymenobacter</taxon>
    </lineage>
</organism>
<evidence type="ECO:0000256" key="1">
    <source>
        <dbReference type="SAM" id="SignalP"/>
    </source>
</evidence>
<dbReference type="PANTHER" id="PTHR35580">
    <property type="entry name" value="CELL SURFACE GLYCOPROTEIN (S-LAYER PROTEIN)-LIKE PROTEIN"/>
    <property type="match status" value="1"/>
</dbReference>
<accession>A0ABX2FLW7</accession>
<evidence type="ECO:0000313" key="4">
    <source>
        <dbReference type="Proteomes" id="UP000779507"/>
    </source>
</evidence>
<dbReference type="CDD" id="cd00146">
    <property type="entry name" value="PKD"/>
    <property type="match status" value="1"/>
</dbReference>
<dbReference type="Pfam" id="PF13585">
    <property type="entry name" value="CHU_C"/>
    <property type="match status" value="1"/>
</dbReference>
<sequence length="1185" mass="123039">MKTRFTLLGLALLGPLARAAPAHKANAAPAPTLEFIENKGQWAAPARYAAAVPGGRLFAEADGLRFALFSDVDLPGHRTHPAGEAPVRAHALDLHFEGAAPARLTAETRTAERRNYFLGADAAHWARDVRGYQQLRYAGLWPGVDARVYENAQQRLEYDFEVAPGADAAAIGVRVAGADAVRLAPDGRLQVQTSAGTLEELAPQAWQTDAQGQRQPVACRYALTGAVARFVLGPYDHQRALTIDPTVVFATYTGALGDNWGFTATYDAQGNLYSGGIAFSPGYPVSPGAFQTSFSQVCDMALIKYNVAATGPAARAWATYLGGNAADFPHSLVVNSRGELLVLGSTGSANFPTTAGALQRTFGGGAPADPLGDGVYSYTGLPGGSDLVISRFSADGANLLGSTYLGGTGTDGLLPLDVASTAPQLAHNYGDPFRGDIEVDAADNVYVASCTSSRDFPAARGFQSAYRGGTSDGVVCKLNPGLTALLWGSYLGGSASDAAYSLQIAPGSGEVYVAGGTLSPDLPATAGALNPAAQGGVDGYVARLSADGTALLRTTYLGTSAYDQTQFVQLGADGGVYVLGQTLGAYPTTPGLYRNANGRQFIHKLSADLGRTQLATVFGSGRAVVDLVPTAFLVDRCDRVFVCGWGGFDNTNRYGGYPYLGDNDGSLTTGLPVTPDALQPTTSGYGFYLAQFAPGLGALGYGTFYGSSNEHVDGGTSRFDPRGVVYQAVCGCRSYTGFPIPPGANTYSPVNGSSNCNNAAFVLNFQPNLARAGPDEDVCVSAGPLPLVGSPAGGLWSGPGVSGSVATGFFFTPGPALLGPQVLTYVAASTAACSTTSTRRETVTPTPALVLTPLPAVCSTKAGPQLLTATPAGGTWSGPGVSGSVATGFYFDGRTTGAGAFVLTYALPAGQCGTQATLPVSVPAPVPAQVPADTLLCPDAASFRPFALRGTPAGGTWAGYGVSGSLATGFFFTLPPDSNPTPGFFYDVYYSVSTAGGCDSQARFRIGVAAQPVPTAAWAPVACPDAHQVPLDVHFTLKATSNFPPSYNVPTPPYTLQWDFGDGTQSTDANPTHTYAAAGRYQPTAHLRYNNGRCETTVALAPVEATDNPLPNIITPNGDGLNQTFRLPASCAPRLQIFSRWGQPVFEAAAYRNDWAAAGQPAGLYYYLLEYPDGRRVKGWLEVVK</sequence>
<dbReference type="EMBL" id="JABSNP010000003">
    <property type="protein sequence ID" value="NRT17996.1"/>
    <property type="molecule type" value="Genomic_DNA"/>
</dbReference>
<dbReference type="Pfam" id="PF25778">
    <property type="entry name" value="DUF7948"/>
    <property type="match status" value="1"/>
</dbReference>
<dbReference type="InterPro" id="IPR057708">
    <property type="entry name" value="DUF7948"/>
</dbReference>
<dbReference type="SUPFAM" id="SSF49299">
    <property type="entry name" value="PKD domain"/>
    <property type="match status" value="1"/>
</dbReference>
<dbReference type="Gene3D" id="2.60.40.10">
    <property type="entry name" value="Immunoglobulins"/>
    <property type="match status" value="1"/>
</dbReference>
<dbReference type="InterPro" id="IPR000601">
    <property type="entry name" value="PKD_dom"/>
</dbReference>
<reference evidence="3 4" key="1">
    <citation type="submission" date="2020-05" db="EMBL/GenBank/DDBJ databases">
        <title>Genomic Encyclopedia of Type Strains, Phase IV (KMG-V): Genome sequencing to study the core and pangenomes of soil and plant-associated prokaryotes.</title>
        <authorList>
            <person name="Whitman W."/>
        </authorList>
    </citation>
    <scope>NUCLEOTIDE SEQUENCE [LARGE SCALE GENOMIC DNA]</scope>
    <source>
        <strain evidence="3 4">9A</strain>
    </source>
</reference>
<proteinExistence type="predicted"/>
<keyword evidence="1" id="KW-0732">Signal</keyword>
<feature type="signal peptide" evidence="1">
    <location>
        <begin position="1"/>
        <end position="27"/>
    </location>
</feature>
<dbReference type="RefSeq" id="WP_173808765.1">
    <property type="nucleotide sequence ID" value="NZ_JABSNP010000003.1"/>
</dbReference>
<evidence type="ECO:0000259" key="2">
    <source>
        <dbReference type="PROSITE" id="PS50093"/>
    </source>
</evidence>
<dbReference type="InterPro" id="IPR052918">
    <property type="entry name" value="Motility_Chemotaxis_Reg"/>
</dbReference>
<feature type="domain" description="PKD" evidence="2">
    <location>
        <begin position="1053"/>
        <end position="1110"/>
    </location>
</feature>
<dbReference type="SMART" id="SM00089">
    <property type="entry name" value="PKD"/>
    <property type="match status" value="1"/>
</dbReference>
<dbReference type="InterPro" id="IPR022409">
    <property type="entry name" value="PKD/Chitinase_dom"/>
</dbReference>
<dbReference type="PROSITE" id="PS50093">
    <property type="entry name" value="PKD"/>
    <property type="match status" value="1"/>
</dbReference>
<gene>
    <name evidence="3" type="ORF">HNP98_000807</name>
</gene>
<dbReference type="InterPro" id="IPR013783">
    <property type="entry name" value="Ig-like_fold"/>
</dbReference>
<feature type="chain" id="PRO_5045067667" description="PKD domain-containing protein" evidence="1">
    <location>
        <begin position="28"/>
        <end position="1185"/>
    </location>
</feature>
<dbReference type="InterPro" id="IPR035986">
    <property type="entry name" value="PKD_dom_sf"/>
</dbReference>
<comment type="caution">
    <text evidence="3">The sequence shown here is derived from an EMBL/GenBank/DDBJ whole genome shotgun (WGS) entry which is preliminary data.</text>
</comment>
<dbReference type="Proteomes" id="UP000779507">
    <property type="component" value="Unassembled WGS sequence"/>
</dbReference>
<keyword evidence="4" id="KW-1185">Reference proteome</keyword>
<dbReference type="Pfam" id="PF18911">
    <property type="entry name" value="PKD_4"/>
    <property type="match status" value="1"/>
</dbReference>
<protein>
    <recommendedName>
        <fullName evidence="2">PKD domain-containing protein</fullName>
    </recommendedName>
</protein>